<gene>
    <name evidence="2" type="ORF">AS156_10695</name>
</gene>
<organism evidence="2 3">
    <name type="scientific">Bradyrhizobium macuxiense</name>
    <dbReference type="NCBI Taxonomy" id="1755647"/>
    <lineage>
        <taxon>Bacteria</taxon>
        <taxon>Pseudomonadati</taxon>
        <taxon>Pseudomonadota</taxon>
        <taxon>Alphaproteobacteria</taxon>
        <taxon>Hyphomicrobiales</taxon>
        <taxon>Nitrobacteraceae</taxon>
        <taxon>Bradyrhizobium</taxon>
    </lineage>
</organism>
<dbReference type="Proteomes" id="UP000057737">
    <property type="component" value="Unassembled WGS sequence"/>
</dbReference>
<name>A0A109JNI2_9BRAD</name>
<keyword evidence="1" id="KW-1133">Transmembrane helix</keyword>
<dbReference type="EMBL" id="LNCU01000084">
    <property type="protein sequence ID" value="KWV52195.1"/>
    <property type="molecule type" value="Genomic_DNA"/>
</dbReference>
<keyword evidence="1" id="KW-0812">Transmembrane</keyword>
<accession>A0A109JNI2</accession>
<reference evidence="2 3" key="1">
    <citation type="submission" date="2015-11" db="EMBL/GenBank/DDBJ databases">
        <title>Draft Genome Sequence of the Strain BR 10303 (Bradyrhizobium sp.) isolated from nodules of Centrolobium paraense.</title>
        <authorList>
            <person name="Zelli J.E."/>
            <person name="Simoes-Araujo J.L."/>
            <person name="Barauna A.C."/>
            <person name="Silva K."/>
        </authorList>
    </citation>
    <scope>NUCLEOTIDE SEQUENCE [LARGE SCALE GENOMIC DNA]</scope>
    <source>
        <strain evidence="2 3">BR 10303</strain>
    </source>
</reference>
<proteinExistence type="predicted"/>
<protein>
    <submittedName>
        <fullName evidence="2">Uncharacterized protein</fullName>
    </submittedName>
</protein>
<sequence>MLPRKLHSRPRTVRKFELIMPDGQIYEFPPPSPLQRLTWSACAHAEIAAVSAAILVLIYIAGFAADAIDRSALDACNERIMRPTGVS</sequence>
<dbReference type="AlphaFoldDB" id="A0A109JNI2"/>
<feature type="transmembrane region" description="Helical" evidence="1">
    <location>
        <begin position="37"/>
        <end position="61"/>
    </location>
</feature>
<evidence type="ECO:0000256" key="1">
    <source>
        <dbReference type="SAM" id="Phobius"/>
    </source>
</evidence>
<keyword evidence="3" id="KW-1185">Reference proteome</keyword>
<evidence type="ECO:0000313" key="2">
    <source>
        <dbReference type="EMBL" id="KWV52195.1"/>
    </source>
</evidence>
<evidence type="ECO:0000313" key="3">
    <source>
        <dbReference type="Proteomes" id="UP000057737"/>
    </source>
</evidence>
<keyword evidence="1" id="KW-0472">Membrane</keyword>
<comment type="caution">
    <text evidence="2">The sequence shown here is derived from an EMBL/GenBank/DDBJ whole genome shotgun (WGS) entry which is preliminary data.</text>
</comment>